<dbReference type="GO" id="GO:0008408">
    <property type="term" value="F:3'-5' exonuclease activity"/>
    <property type="evidence" value="ECO:0007669"/>
    <property type="project" value="InterPro"/>
</dbReference>
<dbReference type="GO" id="GO:0003676">
    <property type="term" value="F:nucleic acid binding"/>
    <property type="evidence" value="ECO:0007669"/>
    <property type="project" value="InterPro"/>
</dbReference>
<protein>
    <submittedName>
        <fullName evidence="2">HRDC domain-containing protein</fullName>
    </submittedName>
</protein>
<dbReference type="InterPro" id="IPR002121">
    <property type="entry name" value="HRDC_dom"/>
</dbReference>
<dbReference type="AlphaFoldDB" id="A0A7D4TLA0"/>
<evidence type="ECO:0000313" key="3">
    <source>
        <dbReference type="Proteomes" id="UP000501003"/>
    </source>
</evidence>
<accession>A0A7D4TLA0</accession>
<evidence type="ECO:0000313" key="2">
    <source>
        <dbReference type="EMBL" id="QKJ25952.1"/>
    </source>
</evidence>
<keyword evidence="3" id="KW-1185">Reference proteome</keyword>
<dbReference type="Gene3D" id="1.10.150.80">
    <property type="entry name" value="HRDC domain"/>
    <property type="match status" value="2"/>
</dbReference>
<proteinExistence type="predicted"/>
<dbReference type="InterPro" id="IPR002562">
    <property type="entry name" value="3'-5'_exonuclease_dom"/>
</dbReference>
<evidence type="ECO:0000259" key="1">
    <source>
        <dbReference type="PROSITE" id="PS50967"/>
    </source>
</evidence>
<dbReference type="InterPro" id="IPR010997">
    <property type="entry name" value="HRDC-like_sf"/>
</dbReference>
<dbReference type="SUPFAM" id="SSF53098">
    <property type="entry name" value="Ribonuclease H-like"/>
    <property type="match status" value="1"/>
</dbReference>
<dbReference type="InterPro" id="IPR044876">
    <property type="entry name" value="HRDC_dom_sf"/>
</dbReference>
<dbReference type="PROSITE" id="PS50967">
    <property type="entry name" value="HRDC"/>
    <property type="match status" value="1"/>
</dbReference>
<dbReference type="Pfam" id="PF01612">
    <property type="entry name" value="DNA_pol_A_exo1"/>
    <property type="match status" value="1"/>
</dbReference>
<dbReference type="Pfam" id="PF00570">
    <property type="entry name" value="HRDC"/>
    <property type="match status" value="1"/>
</dbReference>
<name>A0A7D4TLA0_9MICO</name>
<dbReference type="InterPro" id="IPR036397">
    <property type="entry name" value="RNaseH_sf"/>
</dbReference>
<sequence>MPVRLVEQAGELHSLLEALPGTDTVAIDAERASGFRYSQRAYLIQIAIRDVGIWLIDTAEDIDLSGLSLELNKKTWLLHAATQDLPCLAELNLKPSGIIDTELSARLAGCERVGLGSLSESLLELDLAKEHSAADWSKRPLPQEMIDYAALDVDVMFELWDAISALLREQEKLEWALQEFANLVGFSPKPALIEPWRHLPGMIKVKDISKLKIAAALHAKRDQLARDQDIAPGRLIPDRSIVAAALAAPTTRSELAKNPDFQGRASRSLLSTWWQAIQESPDLEISAEPLDKSNGIPNHKSWERRFPDAHKRLEQLRPVVQKLASELNLPTENLLTPDYLRRVAFEPLDDIAGQLRSYGARPWQIGLVTGPILECLNQTESDPAA</sequence>
<dbReference type="Gene3D" id="3.30.420.10">
    <property type="entry name" value="Ribonuclease H-like superfamily/Ribonuclease H"/>
    <property type="match status" value="1"/>
</dbReference>
<dbReference type="SUPFAM" id="SSF47819">
    <property type="entry name" value="HRDC-like"/>
    <property type="match status" value="1"/>
</dbReference>
<reference evidence="2 3" key="1">
    <citation type="submission" date="2020-05" db="EMBL/GenBank/DDBJ databases">
        <title>Aquirufa sp. strain 15G-AUS-rot a new Aquirufa species.</title>
        <authorList>
            <person name="Pitt A."/>
            <person name="Hahn M.W."/>
        </authorList>
    </citation>
    <scope>NUCLEOTIDE SEQUENCE [LARGE SCALE GENOMIC DNA]</scope>
    <source>
        <strain evidence="2 3">15G-AUS-rot</strain>
    </source>
</reference>
<dbReference type="EMBL" id="CP054056">
    <property type="protein sequence ID" value="QKJ25952.1"/>
    <property type="molecule type" value="Genomic_DNA"/>
</dbReference>
<dbReference type="KEGG" id="aqg:HRU87_03360"/>
<dbReference type="InterPro" id="IPR051086">
    <property type="entry name" value="RNase_D-like"/>
</dbReference>
<feature type="domain" description="HRDC" evidence="1">
    <location>
        <begin position="207"/>
        <end position="287"/>
    </location>
</feature>
<dbReference type="Proteomes" id="UP000501003">
    <property type="component" value="Chromosome"/>
</dbReference>
<dbReference type="SMART" id="SM00474">
    <property type="entry name" value="35EXOc"/>
    <property type="match status" value="1"/>
</dbReference>
<organism evidence="2 3">
    <name type="scientific">Aquiluna borgnonia</name>
    <dbReference type="NCBI Taxonomy" id="2499157"/>
    <lineage>
        <taxon>Bacteria</taxon>
        <taxon>Bacillati</taxon>
        <taxon>Actinomycetota</taxon>
        <taxon>Actinomycetes</taxon>
        <taxon>Micrococcales</taxon>
        <taxon>Microbacteriaceae</taxon>
        <taxon>Luna cluster</taxon>
        <taxon>Luna-1 subcluster</taxon>
        <taxon>Aquiluna</taxon>
    </lineage>
</organism>
<dbReference type="InterPro" id="IPR012337">
    <property type="entry name" value="RNaseH-like_sf"/>
</dbReference>
<dbReference type="Pfam" id="PF18305">
    <property type="entry name" value="DNA_pol_A_exoN"/>
    <property type="match status" value="1"/>
</dbReference>
<dbReference type="PANTHER" id="PTHR47649">
    <property type="entry name" value="RIBONUCLEASE D"/>
    <property type="match status" value="1"/>
</dbReference>
<dbReference type="InterPro" id="IPR041605">
    <property type="entry name" value="Exo_C"/>
</dbReference>
<dbReference type="GO" id="GO:0006139">
    <property type="term" value="P:nucleobase-containing compound metabolic process"/>
    <property type="evidence" value="ECO:0007669"/>
    <property type="project" value="InterPro"/>
</dbReference>
<dbReference type="CDD" id="cd06142">
    <property type="entry name" value="RNaseD_exo"/>
    <property type="match status" value="1"/>
</dbReference>
<dbReference type="GO" id="GO:0000166">
    <property type="term" value="F:nucleotide binding"/>
    <property type="evidence" value="ECO:0007669"/>
    <property type="project" value="InterPro"/>
</dbReference>
<dbReference type="PANTHER" id="PTHR47649:SF1">
    <property type="entry name" value="RIBONUCLEASE D"/>
    <property type="match status" value="1"/>
</dbReference>
<gene>
    <name evidence="2" type="ORF">HRU87_03360</name>
</gene>